<feature type="compositionally biased region" description="Polar residues" evidence="1">
    <location>
        <begin position="699"/>
        <end position="719"/>
    </location>
</feature>
<feature type="compositionally biased region" description="Polar residues" evidence="1">
    <location>
        <begin position="279"/>
        <end position="293"/>
    </location>
</feature>
<feature type="compositionally biased region" description="Polar residues" evidence="1">
    <location>
        <begin position="574"/>
        <end position="587"/>
    </location>
</feature>
<dbReference type="Proteomes" id="UP000594261">
    <property type="component" value="Chromosome 6"/>
</dbReference>
<dbReference type="InParanoid" id="A0A7N2LTP0"/>
<feature type="compositionally biased region" description="Polar residues" evidence="1">
    <location>
        <begin position="162"/>
        <end position="171"/>
    </location>
</feature>
<evidence type="ECO:0000313" key="3">
    <source>
        <dbReference type="Proteomes" id="UP000594261"/>
    </source>
</evidence>
<accession>A0A7N2LTP0</accession>
<sequence>MEGPTGKLLSRWTGREFQRKMRSYDERKEAVLKCLLLYACDYHDRHGVGKIEMGNEMGNNNTSGLKEEDNTNAIDCNVFQEAADADDVKGGDETVPTNEAKDFHEKVTGLASNDSTGAKDTHTAKETSGGREQEENEVLFPTESPKAVVKAIEASNEENHEVQPSSLQKGSDVNEKTTESNFQETLLVRSDHQLQKQDSINEEQEENEVHSPAESLKAVVKSVGASDEDNEIKTAFSPKDLDVHEKPIDSNLKKNLLGTNDHQLEKQASISEDEDEDSTLNTISTPHDPEPQQSLHLKSNQLALDKVNADQSEEEGCRLLHKSKDILGSSFICANKNSDPLGPNLSNILGDNPNVENMGDSLVKEAPYQEDKMSLKEKIEIIKGDEIGIGLSNLPTITSDTPSIVLNKYNGELSTVANSIRNDSLNLKLEAVLLDRPLNSHQEVSEPEDKCKVLTEETKIVGSGSDIEERPHQYNPTLFCEEPMEEKNTDEVNESQKEFRKLGSENEDKLVCNQNKNSDGNCKDSEGELSVVAEHELVTVTVGLIVTGHRCEEEQQEEKKILEETEDKAEASYATGNDTEGSETSRQCRSQLLPIEQAEALLSQSPASIVQSEVHNQATTIAAETIIQSSSIEPIPELKQESCDEFSVVKASTFNSTSLNIENLISIVELTVTETKTSTGHSSVEGIKGEASAFINGSTEAQESTGRLGSESSSDSMNTHVHMRKSPSFDLDLRIEARGEESDQMPLLFQDKATMESSSGQTDFSLGNPVAHVGYKHNQHTLQYQAMPVEEKVITLKRSDSEKSKTPFLGFLKEEEEAQFVVTPPKQENHAVSKKATRELCNLSSEEAASTAPKGKEKRKHRSSFFGNCMCCATVIN</sequence>
<name>A0A7N2LTP0_QUELO</name>
<feature type="region of interest" description="Disordered" evidence="1">
    <location>
        <begin position="156"/>
        <end position="214"/>
    </location>
</feature>
<dbReference type="EMBL" id="LRBV02000006">
    <property type="status" value="NOT_ANNOTATED_CDS"/>
    <property type="molecule type" value="Genomic_DNA"/>
</dbReference>
<dbReference type="EnsemblPlants" id="QL06p000574:mrna">
    <property type="protein sequence ID" value="QL06p000574:mrna"/>
    <property type="gene ID" value="QL06p000574"/>
</dbReference>
<feature type="region of interest" description="Disordered" evidence="1">
    <location>
        <begin position="268"/>
        <end position="293"/>
    </location>
</feature>
<dbReference type="OMA" id="HAKEATP"/>
<evidence type="ECO:0000313" key="2">
    <source>
        <dbReference type="EnsemblPlants" id="QL06p000574:mrna"/>
    </source>
</evidence>
<feature type="region of interest" description="Disordered" evidence="1">
    <location>
        <begin position="699"/>
        <end position="721"/>
    </location>
</feature>
<keyword evidence="3" id="KW-1185">Reference proteome</keyword>
<reference evidence="2 3" key="1">
    <citation type="journal article" date="2016" name="G3 (Bethesda)">
        <title>First Draft Assembly and Annotation of the Genome of a California Endemic Oak Quercus lobata Nee (Fagaceae).</title>
        <authorList>
            <person name="Sork V.L."/>
            <person name="Fitz-Gibbon S.T."/>
            <person name="Puiu D."/>
            <person name="Crepeau M."/>
            <person name="Gugger P.F."/>
            <person name="Sherman R."/>
            <person name="Stevens K."/>
            <person name="Langley C.H."/>
            <person name="Pellegrini M."/>
            <person name="Salzberg S.L."/>
        </authorList>
    </citation>
    <scope>NUCLEOTIDE SEQUENCE [LARGE SCALE GENOMIC DNA]</scope>
    <source>
        <strain evidence="2 3">cv. SW786</strain>
    </source>
</reference>
<dbReference type="Gramene" id="QL06p000574:mrna">
    <property type="protein sequence ID" value="QL06p000574:mrna"/>
    <property type="gene ID" value="QL06p000574"/>
</dbReference>
<dbReference type="AlphaFoldDB" id="A0A7N2LTP0"/>
<feature type="compositionally biased region" description="Basic and acidic residues" evidence="1">
    <location>
        <begin position="117"/>
        <end position="133"/>
    </location>
</feature>
<feature type="region of interest" description="Disordered" evidence="1">
    <location>
        <begin position="553"/>
        <end position="587"/>
    </location>
</feature>
<organism evidence="2 3">
    <name type="scientific">Quercus lobata</name>
    <name type="common">Valley oak</name>
    <dbReference type="NCBI Taxonomy" id="97700"/>
    <lineage>
        <taxon>Eukaryota</taxon>
        <taxon>Viridiplantae</taxon>
        <taxon>Streptophyta</taxon>
        <taxon>Embryophyta</taxon>
        <taxon>Tracheophyta</taxon>
        <taxon>Spermatophyta</taxon>
        <taxon>Magnoliopsida</taxon>
        <taxon>eudicotyledons</taxon>
        <taxon>Gunneridae</taxon>
        <taxon>Pentapetalae</taxon>
        <taxon>rosids</taxon>
        <taxon>fabids</taxon>
        <taxon>Fagales</taxon>
        <taxon>Fagaceae</taxon>
        <taxon>Quercus</taxon>
    </lineage>
</organism>
<feature type="compositionally biased region" description="Basic and acidic residues" evidence="1">
    <location>
        <begin position="553"/>
        <end position="563"/>
    </location>
</feature>
<feature type="region of interest" description="Disordered" evidence="1">
    <location>
        <begin position="102"/>
        <end position="138"/>
    </location>
</feature>
<reference evidence="2" key="2">
    <citation type="submission" date="2021-01" db="UniProtKB">
        <authorList>
            <consortium name="EnsemblPlants"/>
        </authorList>
    </citation>
    <scope>IDENTIFICATION</scope>
</reference>
<protein>
    <submittedName>
        <fullName evidence="2">Uncharacterized protein</fullName>
    </submittedName>
</protein>
<evidence type="ECO:0000256" key="1">
    <source>
        <dbReference type="SAM" id="MobiDB-lite"/>
    </source>
</evidence>
<proteinExistence type="predicted"/>